<evidence type="ECO:0000313" key="2">
    <source>
        <dbReference type="EMBL" id="KAG6374273.1"/>
    </source>
</evidence>
<organism evidence="2 3">
    <name type="scientific">Boletus reticuloceps</name>
    <dbReference type="NCBI Taxonomy" id="495285"/>
    <lineage>
        <taxon>Eukaryota</taxon>
        <taxon>Fungi</taxon>
        <taxon>Dikarya</taxon>
        <taxon>Basidiomycota</taxon>
        <taxon>Agaricomycotina</taxon>
        <taxon>Agaricomycetes</taxon>
        <taxon>Agaricomycetidae</taxon>
        <taxon>Boletales</taxon>
        <taxon>Boletineae</taxon>
        <taxon>Boletaceae</taxon>
        <taxon>Boletoideae</taxon>
        <taxon>Boletus</taxon>
    </lineage>
</organism>
<comment type="caution">
    <text evidence="2">The sequence shown here is derived from an EMBL/GenBank/DDBJ whole genome shotgun (WGS) entry which is preliminary data.</text>
</comment>
<feature type="compositionally biased region" description="Polar residues" evidence="1">
    <location>
        <begin position="66"/>
        <end position="76"/>
    </location>
</feature>
<keyword evidence="3" id="KW-1185">Reference proteome</keyword>
<accession>A0A8I3A761</accession>
<evidence type="ECO:0000313" key="3">
    <source>
        <dbReference type="Proteomes" id="UP000683000"/>
    </source>
</evidence>
<name>A0A8I3A761_9AGAM</name>
<proteinExistence type="predicted"/>
<protein>
    <submittedName>
        <fullName evidence="2">Uncharacterized protein</fullName>
    </submittedName>
</protein>
<dbReference type="AlphaFoldDB" id="A0A8I3A761"/>
<sequence length="176" mass="19395">MPSTMHLNSDGLKALEMDVTEFVVKEGAKMSKAAKEYIKTMWEAIKRTLSHMPPGGSITFSLPEPANQSQSLSGNSRSRDEGSQSRKHGRDTIGPEPVAKRSKPSNIHLIDLLQGQSEVADTVLLLQDSLTIVNAGANSQILHWHLKRVTDMVPNNAEIEEAVDMLSECISYKEKL</sequence>
<evidence type="ECO:0000256" key="1">
    <source>
        <dbReference type="SAM" id="MobiDB-lite"/>
    </source>
</evidence>
<reference evidence="2" key="1">
    <citation type="submission" date="2021-03" db="EMBL/GenBank/DDBJ databases">
        <title>Evolutionary innovations through gain and loss of genes in the ectomycorrhizal Boletales.</title>
        <authorList>
            <person name="Wu G."/>
            <person name="Miyauchi S."/>
            <person name="Morin E."/>
            <person name="Yang Z.-L."/>
            <person name="Xu J."/>
            <person name="Martin F.M."/>
        </authorList>
    </citation>
    <scope>NUCLEOTIDE SEQUENCE</scope>
    <source>
        <strain evidence="2">BR01</strain>
    </source>
</reference>
<dbReference type="OrthoDB" id="2690985at2759"/>
<dbReference type="Proteomes" id="UP000683000">
    <property type="component" value="Unassembled WGS sequence"/>
</dbReference>
<dbReference type="EMBL" id="JAGFBS010000018">
    <property type="protein sequence ID" value="KAG6374273.1"/>
    <property type="molecule type" value="Genomic_DNA"/>
</dbReference>
<gene>
    <name evidence="2" type="ORF">JVT61DRAFT_4294</name>
</gene>
<feature type="region of interest" description="Disordered" evidence="1">
    <location>
        <begin position="55"/>
        <end position="101"/>
    </location>
</feature>